<proteinExistence type="predicted"/>
<dbReference type="OrthoDB" id="9815006at2"/>
<protein>
    <submittedName>
        <fullName evidence="1">Uncharacterized protein</fullName>
    </submittedName>
</protein>
<evidence type="ECO:0000313" key="1">
    <source>
        <dbReference type="EMBL" id="PSL42383.1"/>
    </source>
</evidence>
<sequence>MDLGYLDKEISSSDYREIKNRYEPEIQKLLSKKQELLKVSDNLMQYVMDATQVLRDLPQFYKNATLSVQQQIIGSIYLEKITFEENGYRTNKINEVVELICRPDGHLLEMKQDRLLELATCPTW</sequence>
<evidence type="ECO:0000313" key="2">
    <source>
        <dbReference type="Proteomes" id="UP000240971"/>
    </source>
</evidence>
<dbReference type="RefSeq" id="WP_106531524.1">
    <property type="nucleotide sequence ID" value="NZ_PYAW01000013.1"/>
</dbReference>
<comment type="caution">
    <text evidence="1">The sequence shown here is derived from an EMBL/GenBank/DDBJ whole genome shotgun (WGS) entry which is preliminary data.</text>
</comment>
<dbReference type="Proteomes" id="UP000240971">
    <property type="component" value="Unassembled WGS sequence"/>
</dbReference>
<dbReference type="EMBL" id="PYAW01000013">
    <property type="protein sequence ID" value="PSL42383.1"/>
    <property type="molecule type" value="Genomic_DNA"/>
</dbReference>
<keyword evidence="2" id="KW-1185">Reference proteome</keyword>
<dbReference type="AlphaFoldDB" id="A0A2P8H824"/>
<gene>
    <name evidence="1" type="ORF">CLV51_11321</name>
</gene>
<reference evidence="1 2" key="1">
    <citation type="submission" date="2018-03" db="EMBL/GenBank/DDBJ databases">
        <title>Genomic Encyclopedia of Archaeal and Bacterial Type Strains, Phase II (KMG-II): from individual species to whole genera.</title>
        <authorList>
            <person name="Goeker M."/>
        </authorList>
    </citation>
    <scope>NUCLEOTIDE SEQUENCE [LARGE SCALE GENOMIC DNA]</scope>
    <source>
        <strain evidence="1 2">DSM 24859</strain>
    </source>
</reference>
<organism evidence="1 2">
    <name type="scientific">Chitinophaga niastensis</name>
    <dbReference type="NCBI Taxonomy" id="536980"/>
    <lineage>
        <taxon>Bacteria</taxon>
        <taxon>Pseudomonadati</taxon>
        <taxon>Bacteroidota</taxon>
        <taxon>Chitinophagia</taxon>
        <taxon>Chitinophagales</taxon>
        <taxon>Chitinophagaceae</taxon>
        <taxon>Chitinophaga</taxon>
    </lineage>
</organism>
<accession>A0A2P8H824</accession>
<name>A0A2P8H824_CHINA</name>